<evidence type="ECO:0000313" key="3">
    <source>
        <dbReference type="Proteomes" id="UP001549047"/>
    </source>
</evidence>
<protein>
    <recommendedName>
        <fullName evidence="1">Bacterial mobilisation domain-containing protein</fullName>
    </recommendedName>
</protein>
<dbReference type="RefSeq" id="WP_354558169.1">
    <property type="nucleotide sequence ID" value="NZ_JBEPMB010000009.1"/>
</dbReference>
<reference evidence="2 3" key="1">
    <citation type="submission" date="2024-06" db="EMBL/GenBank/DDBJ databases">
        <title>Genomic Encyclopedia of Type Strains, Phase IV (KMG-IV): sequencing the most valuable type-strain genomes for metagenomic binning, comparative biology and taxonomic classification.</title>
        <authorList>
            <person name="Goeker M."/>
        </authorList>
    </citation>
    <scope>NUCLEOTIDE SEQUENCE [LARGE SCALE GENOMIC DNA]</scope>
    <source>
        <strain evidence="2 3">DSM 29780</strain>
    </source>
</reference>
<name>A0ABV2J4Q8_9HYPH</name>
<dbReference type="InterPro" id="IPR008687">
    <property type="entry name" value="MobC"/>
</dbReference>
<evidence type="ECO:0000259" key="1">
    <source>
        <dbReference type="Pfam" id="PF05713"/>
    </source>
</evidence>
<dbReference type="EMBL" id="JBEPMB010000009">
    <property type="protein sequence ID" value="MET3615698.1"/>
    <property type="molecule type" value="Genomic_DNA"/>
</dbReference>
<accession>A0ABV2J4Q8</accession>
<dbReference type="Pfam" id="PF05713">
    <property type="entry name" value="MobC"/>
    <property type="match status" value="1"/>
</dbReference>
<evidence type="ECO:0000313" key="2">
    <source>
        <dbReference type="EMBL" id="MET3615698.1"/>
    </source>
</evidence>
<organism evidence="2 3">
    <name type="scientific">Rhizobium aquaticum</name>
    <dbReference type="NCBI Taxonomy" id="1549636"/>
    <lineage>
        <taxon>Bacteria</taxon>
        <taxon>Pseudomonadati</taxon>
        <taxon>Pseudomonadota</taxon>
        <taxon>Alphaproteobacteria</taxon>
        <taxon>Hyphomicrobiales</taxon>
        <taxon>Rhizobiaceae</taxon>
        <taxon>Rhizobium/Agrobacterium group</taxon>
        <taxon>Rhizobium</taxon>
    </lineage>
</organism>
<proteinExistence type="predicted"/>
<comment type="caution">
    <text evidence="2">The sequence shown here is derived from an EMBL/GenBank/DDBJ whole genome shotgun (WGS) entry which is preliminary data.</text>
</comment>
<keyword evidence="3" id="KW-1185">Reference proteome</keyword>
<gene>
    <name evidence="2" type="ORF">ABID16_004045</name>
</gene>
<dbReference type="Proteomes" id="UP001549047">
    <property type="component" value="Unassembled WGS sequence"/>
</dbReference>
<feature type="domain" description="Bacterial mobilisation" evidence="1">
    <location>
        <begin position="42"/>
        <end position="77"/>
    </location>
</feature>
<sequence>MTSFAIASRLTTSEILRRLARHASGFGPTFDGEAAKGIHANVVQLRKVGMNLNQIARALNAGRAPRYAELKSGVDRLGRLVMEQMGMLEAGCGKGRARASEEVTRHV</sequence>